<evidence type="ECO:0000313" key="3">
    <source>
        <dbReference type="Proteomes" id="UP000605568"/>
    </source>
</evidence>
<dbReference type="SMART" id="SM00530">
    <property type="entry name" value="HTH_XRE"/>
    <property type="match status" value="1"/>
</dbReference>
<sequence>MNTELREFLRSRRAKVTPEEAGLPVFPGGRRVPGLRREEVAQLAGVSVDYYVRLERGRNVNVSESVLDALARALRLNETERAHLYTVAKPTRKTQAMPPQRLRPGLRRVLDSISDVPAMLLGRRTDVLGTNALARALYKDFDAAPPHERNMIRFIFLDPAARELYDDWEGNARLAVAALHVYAGRRPHDPRLAALVGELSVRDTDFRRWWADNDVYQHAHGSKTLHHPVVGDITFAYESLTVDADPEMSLALHTVEPGSASEQNLRLLASWQLTEQPSDVAH</sequence>
<gene>
    <name evidence="2" type="ORF">GCM10017774_06110</name>
</gene>
<dbReference type="InterPro" id="IPR010982">
    <property type="entry name" value="Lambda_DNA-bd_dom_sf"/>
</dbReference>
<dbReference type="SUPFAM" id="SSF47413">
    <property type="entry name" value="lambda repressor-like DNA-binding domains"/>
    <property type="match status" value="1"/>
</dbReference>
<comment type="caution">
    <text evidence="2">The sequence shown here is derived from an EMBL/GenBank/DDBJ whole genome shotgun (WGS) entry which is preliminary data.</text>
</comment>
<dbReference type="EMBL" id="BNAR01000001">
    <property type="protein sequence ID" value="GHH29704.1"/>
    <property type="molecule type" value="Genomic_DNA"/>
</dbReference>
<evidence type="ECO:0000259" key="1">
    <source>
        <dbReference type="PROSITE" id="PS50943"/>
    </source>
</evidence>
<organism evidence="2 3">
    <name type="scientific">Lentzea cavernae</name>
    <dbReference type="NCBI Taxonomy" id="2020703"/>
    <lineage>
        <taxon>Bacteria</taxon>
        <taxon>Bacillati</taxon>
        <taxon>Actinomycetota</taxon>
        <taxon>Actinomycetes</taxon>
        <taxon>Pseudonocardiales</taxon>
        <taxon>Pseudonocardiaceae</taxon>
        <taxon>Lentzea</taxon>
    </lineage>
</organism>
<evidence type="ECO:0000313" key="2">
    <source>
        <dbReference type="EMBL" id="GHH29704.1"/>
    </source>
</evidence>
<reference evidence="3" key="1">
    <citation type="journal article" date="2019" name="Int. J. Syst. Evol. Microbiol.">
        <title>The Global Catalogue of Microorganisms (GCM) 10K type strain sequencing project: providing services to taxonomists for standard genome sequencing and annotation.</title>
        <authorList>
            <consortium name="The Broad Institute Genomics Platform"/>
            <consortium name="The Broad Institute Genome Sequencing Center for Infectious Disease"/>
            <person name="Wu L."/>
            <person name="Ma J."/>
        </authorList>
    </citation>
    <scope>NUCLEOTIDE SEQUENCE [LARGE SCALE GENOMIC DNA]</scope>
    <source>
        <strain evidence="3">CGMCC 4.7367</strain>
    </source>
</reference>
<dbReference type="InterPro" id="IPR001387">
    <property type="entry name" value="Cro/C1-type_HTH"/>
</dbReference>
<dbReference type="Pfam" id="PF17765">
    <property type="entry name" value="MLTR_LBD"/>
    <property type="match status" value="1"/>
</dbReference>
<dbReference type="InterPro" id="IPR041413">
    <property type="entry name" value="MLTR_LBD"/>
</dbReference>
<name>A0ABQ3LYX0_9PSEU</name>
<proteinExistence type="predicted"/>
<dbReference type="Pfam" id="PF13560">
    <property type="entry name" value="HTH_31"/>
    <property type="match status" value="1"/>
</dbReference>
<keyword evidence="3" id="KW-1185">Reference proteome</keyword>
<protein>
    <submittedName>
        <fullName evidence="2">Transcriptional regulator</fullName>
    </submittedName>
</protein>
<dbReference type="CDD" id="cd00093">
    <property type="entry name" value="HTH_XRE"/>
    <property type="match status" value="1"/>
</dbReference>
<dbReference type="PANTHER" id="PTHR35010:SF2">
    <property type="entry name" value="BLL4672 PROTEIN"/>
    <property type="match status" value="1"/>
</dbReference>
<dbReference type="Gene3D" id="3.30.450.180">
    <property type="match status" value="1"/>
</dbReference>
<dbReference type="Gene3D" id="1.10.260.40">
    <property type="entry name" value="lambda repressor-like DNA-binding domains"/>
    <property type="match status" value="1"/>
</dbReference>
<feature type="domain" description="HTH cro/C1-type" evidence="1">
    <location>
        <begin position="34"/>
        <end position="81"/>
    </location>
</feature>
<dbReference type="PANTHER" id="PTHR35010">
    <property type="entry name" value="BLL4672 PROTEIN-RELATED"/>
    <property type="match status" value="1"/>
</dbReference>
<dbReference type="Proteomes" id="UP000605568">
    <property type="component" value="Unassembled WGS sequence"/>
</dbReference>
<dbReference type="PROSITE" id="PS50943">
    <property type="entry name" value="HTH_CROC1"/>
    <property type="match status" value="1"/>
</dbReference>
<dbReference type="RefSeq" id="WP_191295861.1">
    <property type="nucleotide sequence ID" value="NZ_BNAR01000001.1"/>
</dbReference>
<accession>A0ABQ3LYX0</accession>